<protein>
    <submittedName>
        <fullName evidence="2">Uncharacterized protein</fullName>
    </submittedName>
</protein>
<reference evidence="2" key="2">
    <citation type="journal article" date="2015" name="Data Brief">
        <title>Shoot transcriptome of the giant reed, Arundo donax.</title>
        <authorList>
            <person name="Barrero R.A."/>
            <person name="Guerrero F.D."/>
            <person name="Moolhuijzen P."/>
            <person name="Goolsby J.A."/>
            <person name="Tidwell J."/>
            <person name="Bellgard S.E."/>
            <person name="Bellgard M.I."/>
        </authorList>
    </citation>
    <scope>NUCLEOTIDE SEQUENCE</scope>
    <source>
        <tissue evidence="2">Shoot tissue taken approximately 20 cm above the soil surface</tissue>
    </source>
</reference>
<proteinExistence type="predicted"/>
<name>A0A0A9G9R1_ARUDO</name>
<reference evidence="2" key="1">
    <citation type="submission" date="2014-09" db="EMBL/GenBank/DDBJ databases">
        <authorList>
            <person name="Magalhaes I.L.F."/>
            <person name="Oliveira U."/>
            <person name="Santos F.R."/>
            <person name="Vidigal T.H.D.A."/>
            <person name="Brescovit A.D."/>
            <person name="Santos A.J."/>
        </authorList>
    </citation>
    <scope>NUCLEOTIDE SEQUENCE</scope>
    <source>
        <tissue evidence="2">Shoot tissue taken approximately 20 cm above the soil surface</tissue>
    </source>
</reference>
<sequence>MQLRFFTSIAIASTFSLYSTAIIGRLIGLEPMFNHIDTTKVYYCGAGFKHSIFL</sequence>
<feature type="transmembrane region" description="Helical" evidence="1">
    <location>
        <begin position="6"/>
        <end position="27"/>
    </location>
</feature>
<evidence type="ECO:0000313" key="2">
    <source>
        <dbReference type="EMBL" id="JAE17433.1"/>
    </source>
</evidence>
<evidence type="ECO:0000256" key="1">
    <source>
        <dbReference type="SAM" id="Phobius"/>
    </source>
</evidence>
<keyword evidence="1" id="KW-1133">Transmembrane helix</keyword>
<keyword evidence="1" id="KW-0472">Membrane</keyword>
<keyword evidence="1" id="KW-0812">Transmembrane</keyword>
<dbReference type="AlphaFoldDB" id="A0A0A9G9R1"/>
<dbReference type="EMBL" id="GBRH01180463">
    <property type="protein sequence ID" value="JAE17433.1"/>
    <property type="molecule type" value="Transcribed_RNA"/>
</dbReference>
<accession>A0A0A9G9R1</accession>
<organism evidence="2">
    <name type="scientific">Arundo donax</name>
    <name type="common">Giant reed</name>
    <name type="synonym">Donax arundinaceus</name>
    <dbReference type="NCBI Taxonomy" id="35708"/>
    <lineage>
        <taxon>Eukaryota</taxon>
        <taxon>Viridiplantae</taxon>
        <taxon>Streptophyta</taxon>
        <taxon>Embryophyta</taxon>
        <taxon>Tracheophyta</taxon>
        <taxon>Spermatophyta</taxon>
        <taxon>Magnoliopsida</taxon>
        <taxon>Liliopsida</taxon>
        <taxon>Poales</taxon>
        <taxon>Poaceae</taxon>
        <taxon>PACMAD clade</taxon>
        <taxon>Arundinoideae</taxon>
        <taxon>Arundineae</taxon>
        <taxon>Arundo</taxon>
    </lineage>
</organism>